<sequence>MFPIPILRYNGSIHPHIFSYKFIFTHVD</sequence>
<dbReference type="AlphaFoldDB" id="A0A2P2NTV9"/>
<accession>A0A2P2NTV9</accession>
<evidence type="ECO:0000313" key="1">
    <source>
        <dbReference type="EMBL" id="MBX45863.1"/>
    </source>
</evidence>
<dbReference type="EMBL" id="GGEC01065379">
    <property type="protein sequence ID" value="MBX45863.1"/>
    <property type="molecule type" value="Transcribed_RNA"/>
</dbReference>
<protein>
    <submittedName>
        <fullName evidence="1">Uncharacterized protein</fullName>
    </submittedName>
</protein>
<proteinExistence type="predicted"/>
<organism evidence="1">
    <name type="scientific">Rhizophora mucronata</name>
    <name type="common">Asiatic mangrove</name>
    <dbReference type="NCBI Taxonomy" id="61149"/>
    <lineage>
        <taxon>Eukaryota</taxon>
        <taxon>Viridiplantae</taxon>
        <taxon>Streptophyta</taxon>
        <taxon>Embryophyta</taxon>
        <taxon>Tracheophyta</taxon>
        <taxon>Spermatophyta</taxon>
        <taxon>Magnoliopsida</taxon>
        <taxon>eudicotyledons</taxon>
        <taxon>Gunneridae</taxon>
        <taxon>Pentapetalae</taxon>
        <taxon>rosids</taxon>
        <taxon>fabids</taxon>
        <taxon>Malpighiales</taxon>
        <taxon>Rhizophoraceae</taxon>
        <taxon>Rhizophora</taxon>
    </lineage>
</organism>
<name>A0A2P2NTV9_RHIMU</name>
<reference evidence="1" key="1">
    <citation type="submission" date="2018-02" db="EMBL/GenBank/DDBJ databases">
        <title>Rhizophora mucronata_Transcriptome.</title>
        <authorList>
            <person name="Meera S.P."/>
            <person name="Sreeshan A."/>
            <person name="Augustine A."/>
        </authorList>
    </citation>
    <scope>NUCLEOTIDE SEQUENCE</scope>
    <source>
        <tissue evidence="1">Leaf</tissue>
    </source>
</reference>